<dbReference type="Gene3D" id="3.40.710.10">
    <property type="entry name" value="DD-peptidase/beta-lactamase superfamily"/>
    <property type="match status" value="1"/>
</dbReference>
<dbReference type="EMBL" id="JBCGDP010000003">
    <property type="protein sequence ID" value="MEM0575747.1"/>
    <property type="molecule type" value="Genomic_DNA"/>
</dbReference>
<dbReference type="PANTHER" id="PTHR43283:SF18">
    <property type="match status" value="1"/>
</dbReference>
<gene>
    <name evidence="3" type="ORF">WFZ86_04485</name>
</gene>
<dbReference type="SUPFAM" id="SSF56601">
    <property type="entry name" value="beta-lactamase/transpeptidase-like"/>
    <property type="match status" value="1"/>
</dbReference>
<protein>
    <submittedName>
        <fullName evidence="3">Serine hydrolase</fullName>
    </submittedName>
</protein>
<accession>A0ABU9NPU5</accession>
<comment type="caution">
    <text evidence="3">The sequence shown here is derived from an EMBL/GenBank/DDBJ whole genome shotgun (WGS) entry which is preliminary data.</text>
</comment>
<dbReference type="InterPro" id="IPR027843">
    <property type="entry name" value="DUF4440"/>
</dbReference>
<sequence length="496" mass="56680">MAKKIIISFIIVLFFGTKSQAQIEKNSALYQTILSKDSLLFEVGFNHCNITQFENLLSDTFEFFHDKDSISYKKEFLNKFKNGLCKSPTTYQSRRELSKESTEIFPLYKNQVLYGAIQTGNHKFYETISGHKETFAGSAKFTHVWLLENGVWKLAKSLSYDHQDNNNSNYQSSIFDNDTKIEKWLLENKVPTLGIGVIKEGKLQQVKVFGTIKKGITAPYNTIFNVASLTKPITAMIALKLVNLGKWDLDEPVFKYWIDPDVSKDKNSKILTTRHILSHQTGFTNWRGNNKDGKLHFEFEPGTKYQYSGEGFEYLRKAIESKFHKSLNELASELIFKPLEMTDTNYFWNNKTDISRFAIGYDAKGMAYEIEKNKTANGADNLLTTVEDYGKFLTSVMNSDGLSDDLFNEMVKNQVETKNGKHFGLGFEIYDLGNGEYALSHGGSDKGCQTIVFIFPKTKQGLLIFTNVDNGYKVYEKIVKHYLGAYGNKIFEIETK</sequence>
<dbReference type="PANTHER" id="PTHR43283">
    <property type="entry name" value="BETA-LACTAMASE-RELATED"/>
    <property type="match status" value="1"/>
</dbReference>
<dbReference type="Gene3D" id="3.10.450.50">
    <property type="match status" value="1"/>
</dbReference>
<name>A0ABU9NPU5_9FLAO</name>
<dbReference type="InterPro" id="IPR001466">
    <property type="entry name" value="Beta-lactam-related"/>
</dbReference>
<evidence type="ECO:0000259" key="1">
    <source>
        <dbReference type="Pfam" id="PF00144"/>
    </source>
</evidence>
<dbReference type="Proteomes" id="UP001468798">
    <property type="component" value="Unassembled WGS sequence"/>
</dbReference>
<dbReference type="Pfam" id="PF14534">
    <property type="entry name" value="DUF4440"/>
    <property type="match status" value="1"/>
</dbReference>
<dbReference type="RefSeq" id="WP_342690823.1">
    <property type="nucleotide sequence ID" value="NZ_JBCGDP010000003.1"/>
</dbReference>
<keyword evidence="4" id="KW-1185">Reference proteome</keyword>
<dbReference type="Pfam" id="PF00144">
    <property type="entry name" value="Beta-lactamase"/>
    <property type="match status" value="1"/>
</dbReference>
<evidence type="ECO:0000313" key="4">
    <source>
        <dbReference type="Proteomes" id="UP001468798"/>
    </source>
</evidence>
<dbReference type="GO" id="GO:0016787">
    <property type="term" value="F:hydrolase activity"/>
    <property type="evidence" value="ECO:0007669"/>
    <property type="project" value="UniProtKB-KW"/>
</dbReference>
<dbReference type="InterPro" id="IPR050789">
    <property type="entry name" value="Diverse_Enzym_Activities"/>
</dbReference>
<dbReference type="SUPFAM" id="SSF54427">
    <property type="entry name" value="NTF2-like"/>
    <property type="match status" value="1"/>
</dbReference>
<dbReference type="InterPro" id="IPR032710">
    <property type="entry name" value="NTF2-like_dom_sf"/>
</dbReference>
<reference evidence="3 4" key="1">
    <citation type="submission" date="2024-03" db="EMBL/GenBank/DDBJ databases">
        <title>Two novel species of the genus Flavobacterium exhibiting potentially degradation of complex polysaccharides.</title>
        <authorList>
            <person name="Lian X."/>
        </authorList>
    </citation>
    <scope>NUCLEOTIDE SEQUENCE [LARGE SCALE GENOMIC DNA]</scope>
    <source>
        <strain evidence="3 4">N6</strain>
    </source>
</reference>
<proteinExistence type="predicted"/>
<keyword evidence="3" id="KW-0378">Hydrolase</keyword>
<organism evidence="3 4">
    <name type="scientific">Flavobacterium polysaccharolyticum</name>
    <dbReference type="NCBI Taxonomy" id="3133148"/>
    <lineage>
        <taxon>Bacteria</taxon>
        <taxon>Pseudomonadati</taxon>
        <taxon>Bacteroidota</taxon>
        <taxon>Flavobacteriia</taxon>
        <taxon>Flavobacteriales</taxon>
        <taxon>Flavobacteriaceae</taxon>
        <taxon>Flavobacterium</taxon>
    </lineage>
</organism>
<feature type="domain" description="Beta-lactamase-related" evidence="1">
    <location>
        <begin position="187"/>
        <end position="471"/>
    </location>
</feature>
<evidence type="ECO:0000259" key="2">
    <source>
        <dbReference type="Pfam" id="PF14534"/>
    </source>
</evidence>
<feature type="domain" description="DUF4440" evidence="2">
    <location>
        <begin position="44"/>
        <end position="154"/>
    </location>
</feature>
<evidence type="ECO:0000313" key="3">
    <source>
        <dbReference type="EMBL" id="MEM0575747.1"/>
    </source>
</evidence>
<dbReference type="InterPro" id="IPR012338">
    <property type="entry name" value="Beta-lactam/transpept-like"/>
</dbReference>